<dbReference type="EMBL" id="AP017313">
    <property type="protein sequence ID" value="BAU53394.1"/>
    <property type="molecule type" value="Genomic_DNA"/>
</dbReference>
<dbReference type="RefSeq" id="WP_096350931.1">
    <property type="nucleotide sequence ID" value="NZ_AP017313.1"/>
</dbReference>
<dbReference type="KEGG" id="mgot:MgSA37_01562"/>
<proteinExistence type="predicted"/>
<dbReference type="Proteomes" id="UP000218263">
    <property type="component" value="Chromosome"/>
</dbReference>
<dbReference type="OrthoDB" id="787987at2"/>
<keyword evidence="2" id="KW-1185">Reference proteome</keyword>
<evidence type="ECO:0000313" key="2">
    <source>
        <dbReference type="Proteomes" id="UP000218263"/>
    </source>
</evidence>
<gene>
    <name evidence="1" type="ORF">MgSA37_01562</name>
</gene>
<organism evidence="1 2">
    <name type="scientific">Mucilaginibacter gotjawali</name>
    <dbReference type="NCBI Taxonomy" id="1550579"/>
    <lineage>
        <taxon>Bacteria</taxon>
        <taxon>Pseudomonadati</taxon>
        <taxon>Bacteroidota</taxon>
        <taxon>Sphingobacteriia</taxon>
        <taxon>Sphingobacteriales</taxon>
        <taxon>Sphingobacteriaceae</taxon>
        <taxon>Mucilaginibacter</taxon>
    </lineage>
</organism>
<accession>A0A0X8X4F3</accession>
<dbReference type="AlphaFoldDB" id="A0A0X8X4F3"/>
<reference evidence="1 2" key="1">
    <citation type="submission" date="2015-12" db="EMBL/GenBank/DDBJ databases">
        <title>Genome sequence of Mucilaginibacter gotjawali.</title>
        <authorList>
            <person name="Lee J.S."/>
            <person name="Lee K.C."/>
            <person name="Kim K.K."/>
            <person name="Lee B.W."/>
        </authorList>
    </citation>
    <scope>NUCLEOTIDE SEQUENCE [LARGE SCALE GENOMIC DNA]</scope>
    <source>
        <strain evidence="1 2">SA3-7</strain>
    </source>
</reference>
<protein>
    <submittedName>
        <fullName evidence="1">Uncharacterized protein</fullName>
    </submittedName>
</protein>
<name>A0A0X8X4F3_9SPHI</name>
<sequence length="425" mass="49354">MMGFWDLLENGSVLGRCETNFFHIYVYKDLPNSEFFEYEDSLKGTFMHEYLHYIQFVNTVFGVSYGTIYSNYFSYCGDHFSKNERIEIPLNIRSKEPTLDSLINKYLKLKGSETCSIEIDKIAIEPSDIDLAKSEFTSIKVKGINSENGESHYFQFGYLSIIENMALIFQSFFDENLPGHPIVPYHNVEIILNNLPNPITDKKLIFSICLCSLMFSNPAVGFFDVLNVLEVNPSYNGIKLYKHLLLSKIKHEYCSTLSELFCYLIDEYQTNIEAAICSELTYFSKVFENCKSEIRNNECLLLNLLYETEINSKESIIALTNYYGLPLIEANNLTLMPRSPNPDDRDYLDIANLRALELVINRFTSKNRKCPLYEKCSSLLYNDDVIQKFEMSCECLDEQWKKKEKCLMTASLRKYELDKKTISQL</sequence>
<evidence type="ECO:0000313" key="1">
    <source>
        <dbReference type="EMBL" id="BAU53394.1"/>
    </source>
</evidence>